<evidence type="ECO:0000313" key="2">
    <source>
        <dbReference type="Proteomes" id="UP000269396"/>
    </source>
</evidence>
<organism evidence="1 2">
    <name type="scientific">Schistosoma mattheei</name>
    <dbReference type="NCBI Taxonomy" id="31246"/>
    <lineage>
        <taxon>Eukaryota</taxon>
        <taxon>Metazoa</taxon>
        <taxon>Spiralia</taxon>
        <taxon>Lophotrochozoa</taxon>
        <taxon>Platyhelminthes</taxon>
        <taxon>Trematoda</taxon>
        <taxon>Digenea</taxon>
        <taxon>Strigeidida</taxon>
        <taxon>Schistosomatoidea</taxon>
        <taxon>Schistosomatidae</taxon>
        <taxon>Schistosoma</taxon>
    </lineage>
</organism>
<accession>A0A183PFX8</accession>
<gene>
    <name evidence="1" type="ORF">SMTD_LOCUS13264</name>
</gene>
<reference evidence="1 2" key="1">
    <citation type="submission" date="2018-11" db="EMBL/GenBank/DDBJ databases">
        <authorList>
            <consortium name="Pathogen Informatics"/>
        </authorList>
    </citation>
    <scope>NUCLEOTIDE SEQUENCE [LARGE SCALE GENOMIC DNA]</scope>
    <source>
        <strain>Denwood</strain>
        <strain evidence="2">Zambia</strain>
    </source>
</reference>
<dbReference type="Proteomes" id="UP000269396">
    <property type="component" value="Unassembled WGS sequence"/>
</dbReference>
<evidence type="ECO:0000313" key="1">
    <source>
        <dbReference type="EMBL" id="VDP63111.1"/>
    </source>
</evidence>
<dbReference type="EMBL" id="UZAL01033314">
    <property type="protein sequence ID" value="VDP63111.1"/>
    <property type="molecule type" value="Genomic_DNA"/>
</dbReference>
<protein>
    <submittedName>
        <fullName evidence="1">Uncharacterized protein</fullName>
    </submittedName>
</protein>
<sequence>MNKPAPLKPPDIEAAPTDFSLDVTPLTIEEIKMSIIKFKSWKAAGHDNIPAEALKKIWEEKQVPTDRKEGCLFKIPKKGDLGKCENQRGITLL</sequence>
<name>A0A183PFX8_9TREM</name>
<dbReference type="AlphaFoldDB" id="A0A183PFX8"/>
<keyword evidence="2" id="KW-1185">Reference proteome</keyword>
<proteinExistence type="predicted"/>